<keyword evidence="5 7" id="KW-1133">Transmembrane helix</keyword>
<evidence type="ECO:0000256" key="1">
    <source>
        <dbReference type="ARBA" id="ARBA00004651"/>
    </source>
</evidence>
<keyword evidence="6 7" id="KW-0472">Membrane</keyword>
<feature type="transmembrane region" description="Helical" evidence="7">
    <location>
        <begin position="108"/>
        <end position="133"/>
    </location>
</feature>
<dbReference type="PROSITE" id="PS50928">
    <property type="entry name" value="ABC_TM1"/>
    <property type="match status" value="1"/>
</dbReference>
<dbReference type="CDD" id="cd06261">
    <property type="entry name" value="TM_PBP2"/>
    <property type="match status" value="1"/>
</dbReference>
<dbReference type="GO" id="GO:0015416">
    <property type="term" value="F:ABC-type phosphonate transporter activity"/>
    <property type="evidence" value="ECO:0007669"/>
    <property type="project" value="InterPro"/>
</dbReference>
<keyword evidence="4 7" id="KW-0812">Transmembrane</keyword>
<feature type="transmembrane region" description="Helical" evidence="7">
    <location>
        <begin position="216"/>
        <end position="235"/>
    </location>
</feature>
<feature type="transmembrane region" description="Helical" evidence="7">
    <location>
        <begin position="186"/>
        <end position="204"/>
    </location>
</feature>
<gene>
    <name evidence="9" type="ORF">METZ01_LOCUS132193</name>
</gene>
<proteinExistence type="predicted"/>
<dbReference type="EMBL" id="UINC01018818">
    <property type="protein sequence ID" value="SVA79339.1"/>
    <property type="molecule type" value="Genomic_DNA"/>
</dbReference>
<dbReference type="Gene3D" id="1.10.3720.10">
    <property type="entry name" value="MetI-like"/>
    <property type="match status" value="1"/>
</dbReference>
<evidence type="ECO:0000259" key="8">
    <source>
        <dbReference type="PROSITE" id="PS50928"/>
    </source>
</evidence>
<evidence type="ECO:0000256" key="3">
    <source>
        <dbReference type="ARBA" id="ARBA00022475"/>
    </source>
</evidence>
<dbReference type="AlphaFoldDB" id="A0A381YQV0"/>
<dbReference type="PANTHER" id="PTHR30043">
    <property type="entry name" value="PHOSPHONATES TRANSPORT SYSTEM PERMEASE PROTEIN"/>
    <property type="match status" value="1"/>
</dbReference>
<feature type="transmembrane region" description="Helical" evidence="7">
    <location>
        <begin position="161"/>
        <end position="180"/>
    </location>
</feature>
<dbReference type="Pfam" id="PF00528">
    <property type="entry name" value="BPD_transp_1"/>
    <property type="match status" value="1"/>
</dbReference>
<keyword evidence="3" id="KW-1003">Cell membrane</keyword>
<evidence type="ECO:0000256" key="6">
    <source>
        <dbReference type="ARBA" id="ARBA00023136"/>
    </source>
</evidence>
<name>A0A381YQV0_9ZZZZ</name>
<evidence type="ECO:0000256" key="5">
    <source>
        <dbReference type="ARBA" id="ARBA00022989"/>
    </source>
</evidence>
<protein>
    <recommendedName>
        <fullName evidence="8">ABC transmembrane type-1 domain-containing protein</fullName>
    </recommendedName>
</protein>
<feature type="transmembrane region" description="Helical" evidence="7">
    <location>
        <begin position="57"/>
        <end position="76"/>
    </location>
</feature>
<dbReference type="InterPro" id="IPR000515">
    <property type="entry name" value="MetI-like"/>
</dbReference>
<evidence type="ECO:0000313" key="9">
    <source>
        <dbReference type="EMBL" id="SVA79339.1"/>
    </source>
</evidence>
<keyword evidence="2" id="KW-0813">Transport</keyword>
<evidence type="ECO:0000256" key="4">
    <source>
        <dbReference type="ARBA" id="ARBA00022692"/>
    </source>
</evidence>
<dbReference type="InterPro" id="IPR035906">
    <property type="entry name" value="MetI-like_sf"/>
</dbReference>
<comment type="subcellular location">
    <subcellularLocation>
        <location evidence="1">Cell membrane</location>
        <topology evidence="1">Multi-pass membrane protein</topology>
    </subcellularLocation>
</comment>
<evidence type="ECO:0000256" key="2">
    <source>
        <dbReference type="ARBA" id="ARBA00022448"/>
    </source>
</evidence>
<dbReference type="PANTHER" id="PTHR30043:SF1">
    <property type="entry name" value="ABC TRANSPORT SYSTEM PERMEASE PROTEIN P69"/>
    <property type="match status" value="1"/>
</dbReference>
<accession>A0A381YQV0</accession>
<dbReference type="NCBIfam" id="TIGR01097">
    <property type="entry name" value="PhnE"/>
    <property type="match status" value="1"/>
</dbReference>
<dbReference type="InterPro" id="IPR005769">
    <property type="entry name" value="PhnE/PtxC"/>
</dbReference>
<dbReference type="SUPFAM" id="SSF161098">
    <property type="entry name" value="MetI-like"/>
    <property type="match status" value="1"/>
</dbReference>
<organism evidence="9">
    <name type="scientific">marine metagenome</name>
    <dbReference type="NCBI Taxonomy" id="408172"/>
    <lineage>
        <taxon>unclassified sequences</taxon>
        <taxon>metagenomes</taxon>
        <taxon>ecological metagenomes</taxon>
    </lineage>
</organism>
<feature type="domain" description="ABC transmembrane type-1" evidence="8">
    <location>
        <begin position="51"/>
        <end position="234"/>
    </location>
</feature>
<evidence type="ECO:0000256" key="7">
    <source>
        <dbReference type="SAM" id="Phobius"/>
    </source>
</evidence>
<reference evidence="9" key="1">
    <citation type="submission" date="2018-05" db="EMBL/GenBank/DDBJ databases">
        <authorList>
            <person name="Lanie J.A."/>
            <person name="Ng W.-L."/>
            <person name="Kazmierczak K.M."/>
            <person name="Andrzejewski T.M."/>
            <person name="Davidsen T.M."/>
            <person name="Wayne K.J."/>
            <person name="Tettelin H."/>
            <person name="Glass J.I."/>
            <person name="Rusch D."/>
            <person name="Podicherti R."/>
            <person name="Tsui H.-C.T."/>
            <person name="Winkler M.E."/>
        </authorList>
    </citation>
    <scope>NUCLEOTIDE SEQUENCE</scope>
</reference>
<sequence>MTLIAGTIWAAIEVGFDFSTFWEVWSNPLWEKFWPIPWHWVFDGDNVVNPLIETFQIAIVSTIIGCGLALPISFAMSSLTTPNRLTYLVSKAVMNVVRAVPDLFWGKLLVTAIGIGAFAGAWALSVFSLAIMVKLFSETVDSADPKPLEAARSAGGRHTPVVRTGVLPSVFPAYVAYALYVFELNIRASVVLGLVGAGGIGRVIEAQRQFFRFDRVLGILMIIFVVVWVIEQASVSLRKRLT</sequence>
<dbReference type="GO" id="GO:0005886">
    <property type="term" value="C:plasma membrane"/>
    <property type="evidence" value="ECO:0007669"/>
    <property type="project" value="UniProtKB-SubCell"/>
</dbReference>